<sequence>MYRKVFASKMYERKVVLVTGGCAGIGRALVLRFAQAGARLVIFDLEQETLDSLVQHLSSHHNVEALGLCCDVADAERVEACVAQAIEQFGGIDVLINNAGVTHRSTFADTSLEVFKRIMAINYFGAVHCTQAALRSLIERNGQIIVMSSLSGFSPLLYRSAYNASKHALHGLFETLRCELKGSGVGVMLVCPGFTATDLRKNALIGDAAISAQPPLAMGRVASAQDVAEAIYHAALKRKRLLVMSNVDWRARLLARYFPRLFERVLLPRMSGVKRSASHR</sequence>
<comment type="similarity">
    <text evidence="1 3">Belongs to the short-chain dehydrogenases/reductases (SDR) family.</text>
</comment>
<dbReference type="InterPro" id="IPR057326">
    <property type="entry name" value="KR_dom"/>
</dbReference>
<dbReference type="RefSeq" id="WP_090196458.1">
    <property type="nucleotide sequence ID" value="NZ_LT629785.1"/>
</dbReference>
<proteinExistence type="inferred from homology"/>
<reference evidence="6" key="1">
    <citation type="submission" date="2016-10" db="EMBL/GenBank/DDBJ databases">
        <authorList>
            <person name="Varghese N."/>
            <person name="Submissions S."/>
        </authorList>
    </citation>
    <scope>NUCLEOTIDE SEQUENCE [LARGE SCALE GENOMIC DNA]</scope>
    <source>
        <strain evidence="6">DSM 17875</strain>
    </source>
</reference>
<evidence type="ECO:0000313" key="5">
    <source>
        <dbReference type="EMBL" id="SDU26981.1"/>
    </source>
</evidence>
<dbReference type="PRINTS" id="PR00080">
    <property type="entry name" value="SDRFAMILY"/>
</dbReference>
<dbReference type="STRING" id="364197.SAMN05216296_2763"/>
<dbReference type="NCBIfam" id="NF004825">
    <property type="entry name" value="PRK06181.1"/>
    <property type="match status" value="1"/>
</dbReference>
<dbReference type="Pfam" id="PF00106">
    <property type="entry name" value="adh_short"/>
    <property type="match status" value="1"/>
</dbReference>
<dbReference type="PANTHER" id="PTHR44196:SF1">
    <property type="entry name" value="DEHYDROGENASE_REDUCTASE SDR FAMILY MEMBER 7B"/>
    <property type="match status" value="1"/>
</dbReference>
<dbReference type="EMBL" id="LT629785">
    <property type="protein sequence ID" value="SDU26981.1"/>
    <property type="molecule type" value="Genomic_DNA"/>
</dbReference>
<dbReference type="FunFam" id="3.40.50.720:FF:000084">
    <property type="entry name" value="Short-chain dehydrogenase reductase"/>
    <property type="match status" value="1"/>
</dbReference>
<evidence type="ECO:0000256" key="3">
    <source>
        <dbReference type="RuleBase" id="RU000363"/>
    </source>
</evidence>
<name>A0A1H2H545_9PSED</name>
<evidence type="ECO:0000259" key="4">
    <source>
        <dbReference type="SMART" id="SM00822"/>
    </source>
</evidence>
<dbReference type="AlphaFoldDB" id="A0A1H2H545"/>
<feature type="domain" description="Ketoreductase" evidence="4">
    <location>
        <begin position="14"/>
        <end position="193"/>
    </location>
</feature>
<dbReference type="SUPFAM" id="SSF51735">
    <property type="entry name" value="NAD(P)-binding Rossmann-fold domains"/>
    <property type="match status" value="1"/>
</dbReference>
<organism evidence="5 6">
    <name type="scientific">Pseudomonas pohangensis</name>
    <dbReference type="NCBI Taxonomy" id="364197"/>
    <lineage>
        <taxon>Bacteria</taxon>
        <taxon>Pseudomonadati</taxon>
        <taxon>Pseudomonadota</taxon>
        <taxon>Gammaproteobacteria</taxon>
        <taxon>Pseudomonadales</taxon>
        <taxon>Pseudomonadaceae</taxon>
        <taxon>Pseudomonas</taxon>
    </lineage>
</organism>
<dbReference type="InterPro" id="IPR002347">
    <property type="entry name" value="SDR_fam"/>
</dbReference>
<dbReference type="InterPro" id="IPR036291">
    <property type="entry name" value="NAD(P)-bd_dom_sf"/>
</dbReference>
<dbReference type="GO" id="GO:0016020">
    <property type="term" value="C:membrane"/>
    <property type="evidence" value="ECO:0007669"/>
    <property type="project" value="TreeGrafter"/>
</dbReference>
<gene>
    <name evidence="5" type="ORF">SAMN05216296_2763</name>
</gene>
<dbReference type="SMART" id="SM00822">
    <property type="entry name" value="PKS_KR"/>
    <property type="match status" value="1"/>
</dbReference>
<protein>
    <submittedName>
        <fullName evidence="5">Short-chain dehydrogenase</fullName>
    </submittedName>
</protein>
<dbReference type="PRINTS" id="PR00081">
    <property type="entry name" value="GDHRDH"/>
</dbReference>
<dbReference type="PANTHER" id="PTHR44196">
    <property type="entry name" value="DEHYDROGENASE/REDUCTASE SDR FAMILY MEMBER 7B"/>
    <property type="match status" value="1"/>
</dbReference>
<dbReference type="InterPro" id="IPR020904">
    <property type="entry name" value="Sc_DH/Rdtase_CS"/>
</dbReference>
<dbReference type="Proteomes" id="UP000243232">
    <property type="component" value="Chromosome I"/>
</dbReference>
<evidence type="ECO:0000256" key="1">
    <source>
        <dbReference type="ARBA" id="ARBA00006484"/>
    </source>
</evidence>
<accession>A0A1H2H545</accession>
<dbReference type="Gene3D" id="3.40.50.720">
    <property type="entry name" value="NAD(P)-binding Rossmann-like Domain"/>
    <property type="match status" value="1"/>
</dbReference>
<evidence type="ECO:0000256" key="2">
    <source>
        <dbReference type="ARBA" id="ARBA00023002"/>
    </source>
</evidence>
<keyword evidence="2" id="KW-0560">Oxidoreductase</keyword>
<keyword evidence="6" id="KW-1185">Reference proteome</keyword>
<dbReference type="OrthoDB" id="9810734at2"/>
<dbReference type="GO" id="GO:0016491">
    <property type="term" value="F:oxidoreductase activity"/>
    <property type="evidence" value="ECO:0007669"/>
    <property type="project" value="UniProtKB-KW"/>
</dbReference>
<dbReference type="PROSITE" id="PS00061">
    <property type="entry name" value="ADH_SHORT"/>
    <property type="match status" value="1"/>
</dbReference>
<evidence type="ECO:0000313" key="6">
    <source>
        <dbReference type="Proteomes" id="UP000243232"/>
    </source>
</evidence>